<dbReference type="Pfam" id="PF01019">
    <property type="entry name" value="G_glu_transpept"/>
    <property type="match status" value="3"/>
</dbReference>
<comment type="similarity">
    <text evidence="1">Belongs to the gamma-glutamyltransferase family.</text>
</comment>
<dbReference type="Gene3D" id="3.60.20.40">
    <property type="match status" value="1"/>
</dbReference>
<dbReference type="InterPro" id="IPR043138">
    <property type="entry name" value="GGT_lsub"/>
</dbReference>
<dbReference type="GO" id="GO:0006751">
    <property type="term" value="P:glutathione catabolic process"/>
    <property type="evidence" value="ECO:0007669"/>
    <property type="project" value="InterPro"/>
</dbReference>
<dbReference type="GO" id="GO:0031179">
    <property type="term" value="P:peptide modification"/>
    <property type="evidence" value="ECO:0007669"/>
    <property type="project" value="TreeGrafter"/>
</dbReference>
<dbReference type="InParanoid" id="A0A672KDQ1"/>
<keyword evidence="2" id="KW-0325">Glycoprotein</keyword>
<gene>
    <name evidence="3" type="primary">LOC107577136</name>
</gene>
<dbReference type="OMA" id="KSNINWH"/>
<proteinExistence type="inferred from homology"/>
<evidence type="ECO:0000256" key="2">
    <source>
        <dbReference type="ARBA" id="ARBA00023180"/>
    </source>
</evidence>
<dbReference type="PANTHER" id="PTHR11686:SF56">
    <property type="entry name" value="GLUTATHIONE HYDROLASE 1 PROENZYME-RELATED"/>
    <property type="match status" value="1"/>
</dbReference>
<dbReference type="AlphaFoldDB" id="A0A672KDQ1"/>
<evidence type="ECO:0000313" key="3">
    <source>
        <dbReference type="Ensembl" id="ENSSGRP00000007455.1"/>
    </source>
</evidence>
<organism evidence="3 4">
    <name type="scientific">Sinocyclocheilus grahami</name>
    <name type="common">Dianchi golden-line fish</name>
    <name type="synonym">Barbus grahami</name>
    <dbReference type="NCBI Taxonomy" id="75366"/>
    <lineage>
        <taxon>Eukaryota</taxon>
        <taxon>Metazoa</taxon>
        <taxon>Chordata</taxon>
        <taxon>Craniata</taxon>
        <taxon>Vertebrata</taxon>
        <taxon>Euteleostomi</taxon>
        <taxon>Actinopterygii</taxon>
        <taxon>Neopterygii</taxon>
        <taxon>Teleostei</taxon>
        <taxon>Ostariophysi</taxon>
        <taxon>Cypriniformes</taxon>
        <taxon>Cyprinidae</taxon>
        <taxon>Cyprininae</taxon>
        <taxon>Sinocyclocheilus</taxon>
    </lineage>
</organism>
<accession>A0A672KDQ1</accession>
<dbReference type="GO" id="GO:0050727">
    <property type="term" value="P:regulation of inflammatory response"/>
    <property type="evidence" value="ECO:0007669"/>
    <property type="project" value="TreeGrafter"/>
</dbReference>
<keyword evidence="4" id="KW-1185">Reference proteome</keyword>
<dbReference type="GO" id="GO:0002682">
    <property type="term" value="P:regulation of immune system process"/>
    <property type="evidence" value="ECO:0007669"/>
    <property type="project" value="TreeGrafter"/>
</dbReference>
<protein>
    <submittedName>
        <fullName evidence="3">Gamma-glutamyltranspeptidase 1-like</fullName>
    </submittedName>
</protein>
<dbReference type="SUPFAM" id="SSF56235">
    <property type="entry name" value="N-terminal nucleophile aminohydrolases (Ntn hydrolases)"/>
    <property type="match status" value="1"/>
</dbReference>
<dbReference type="Ensembl" id="ENSSGRT00000008140.1">
    <property type="protein sequence ID" value="ENSSGRP00000007455.1"/>
    <property type="gene ID" value="ENSSGRG00000005100.1"/>
</dbReference>
<sequence length="368" mass="40522">GIHPPIHLSTDTPLNVKPSDHCYDKAAVAADDGVCSTIGRDMLKRNGSAVDAAIAALLCVSLFNAHSMGIGGGGVHHIQCINRLPWKELFEPSIKLAWEGFPIGRALAETIKDNENMILNNVCICQFEVFCNSNNTILKENDIIRFPQLAVTYRRIAEKGPDVFYDGSLTQNIVDDINAAGGNITFEDLKNYQPVLNECALNFTVGKYIFHAPDAPFGGPVLALILNILKGYNLSSSNVSTAENKLLTYHHIIEAFRAAYECCLFCFKSQKSNINWHSPCSVCVILNYMFFDYDVQKAVTEPRAHNQFNPNKTLVEDGFDENVSDGLKLKNHIISKTSSIGKVQAVVRETDTICAASDPRKGGYPDGY</sequence>
<dbReference type="Gene3D" id="1.10.246.130">
    <property type="match status" value="1"/>
</dbReference>
<reference evidence="3" key="2">
    <citation type="submission" date="2025-09" db="UniProtKB">
        <authorList>
            <consortium name="Ensembl"/>
        </authorList>
    </citation>
    <scope>IDENTIFICATION</scope>
</reference>
<dbReference type="PANTHER" id="PTHR11686">
    <property type="entry name" value="GAMMA GLUTAMYL TRANSPEPTIDASE"/>
    <property type="match status" value="1"/>
</dbReference>
<dbReference type="InterPro" id="IPR029055">
    <property type="entry name" value="Ntn_hydrolases_N"/>
</dbReference>
<dbReference type="InterPro" id="IPR000101">
    <property type="entry name" value="GGT_peptidase"/>
</dbReference>
<name>A0A672KDQ1_SINGR</name>
<dbReference type="Proteomes" id="UP000472262">
    <property type="component" value="Unassembled WGS sequence"/>
</dbReference>
<evidence type="ECO:0000313" key="4">
    <source>
        <dbReference type="Proteomes" id="UP000472262"/>
    </source>
</evidence>
<dbReference type="GO" id="GO:0036374">
    <property type="term" value="F:glutathione hydrolase activity"/>
    <property type="evidence" value="ECO:0007669"/>
    <property type="project" value="InterPro"/>
</dbReference>
<evidence type="ECO:0000256" key="1">
    <source>
        <dbReference type="ARBA" id="ARBA00009381"/>
    </source>
</evidence>
<reference evidence="3" key="1">
    <citation type="submission" date="2025-08" db="UniProtKB">
        <authorList>
            <consortium name="Ensembl"/>
        </authorList>
    </citation>
    <scope>IDENTIFICATION</scope>
</reference>
<dbReference type="InterPro" id="IPR043137">
    <property type="entry name" value="GGT_ssub_C"/>
</dbReference>
<dbReference type="GO" id="GO:0005886">
    <property type="term" value="C:plasma membrane"/>
    <property type="evidence" value="ECO:0007669"/>
    <property type="project" value="TreeGrafter"/>
</dbReference>